<organism evidence="5 6">
    <name type="scientific">Jiangella anatolica</name>
    <dbReference type="NCBI Taxonomy" id="2670374"/>
    <lineage>
        <taxon>Bacteria</taxon>
        <taxon>Bacillati</taxon>
        <taxon>Actinomycetota</taxon>
        <taxon>Actinomycetes</taxon>
        <taxon>Jiangellales</taxon>
        <taxon>Jiangellaceae</taxon>
        <taxon>Jiangella</taxon>
    </lineage>
</organism>
<feature type="domain" description="Fibronectin type-III" evidence="4">
    <location>
        <begin position="41"/>
        <end position="132"/>
    </location>
</feature>
<evidence type="ECO:0000313" key="5">
    <source>
        <dbReference type="EMBL" id="PZF82336.1"/>
    </source>
</evidence>
<dbReference type="PANTHER" id="PTHR46957:SF3">
    <property type="entry name" value="CYTOKINE RECEPTOR"/>
    <property type="match status" value="1"/>
</dbReference>
<evidence type="ECO:0000256" key="2">
    <source>
        <dbReference type="ARBA" id="ARBA00023326"/>
    </source>
</evidence>
<dbReference type="InterPro" id="IPR003961">
    <property type="entry name" value="FN3_dom"/>
</dbReference>
<dbReference type="InterPro" id="IPR036116">
    <property type="entry name" value="FN3_sf"/>
</dbReference>
<dbReference type="InterPro" id="IPR013783">
    <property type="entry name" value="Ig-like_fold"/>
</dbReference>
<dbReference type="GO" id="GO:0016020">
    <property type="term" value="C:membrane"/>
    <property type="evidence" value="ECO:0007669"/>
    <property type="project" value="UniProtKB-SubCell"/>
</dbReference>
<evidence type="ECO:0000313" key="6">
    <source>
        <dbReference type="Proteomes" id="UP000248764"/>
    </source>
</evidence>
<name>A0A2W2C948_9ACTN</name>
<proteinExistence type="predicted"/>
<dbReference type="Proteomes" id="UP000248764">
    <property type="component" value="Unassembled WGS sequence"/>
</dbReference>
<dbReference type="RefSeq" id="WP_111255852.1">
    <property type="nucleotide sequence ID" value="NZ_POTW01000040.1"/>
</dbReference>
<keyword evidence="2" id="KW-0624">Polysaccharide degradation</keyword>
<dbReference type="GO" id="GO:0016798">
    <property type="term" value="F:hydrolase activity, acting on glycosyl bonds"/>
    <property type="evidence" value="ECO:0007669"/>
    <property type="project" value="UniProtKB-KW"/>
</dbReference>
<dbReference type="PANTHER" id="PTHR46957">
    <property type="entry name" value="CYTOKINE RECEPTOR"/>
    <property type="match status" value="1"/>
</dbReference>
<dbReference type="CDD" id="cd00063">
    <property type="entry name" value="FN3"/>
    <property type="match status" value="1"/>
</dbReference>
<keyword evidence="2" id="KW-0119">Carbohydrate metabolism</keyword>
<dbReference type="AlphaFoldDB" id="A0A2W2C948"/>
<dbReference type="PROSITE" id="PS50853">
    <property type="entry name" value="FN3"/>
    <property type="match status" value="1"/>
</dbReference>
<reference evidence="5 6" key="1">
    <citation type="submission" date="2018-01" db="EMBL/GenBank/DDBJ databases">
        <title>Draft genome sequence of Jiangella sp. GTF31.</title>
        <authorList>
            <person name="Sahin N."/>
            <person name="Ay H."/>
            <person name="Saygin H."/>
        </authorList>
    </citation>
    <scope>NUCLEOTIDE SEQUENCE [LARGE SCALE GENOMIC DNA]</scope>
    <source>
        <strain evidence="5 6">GTF31</strain>
    </source>
</reference>
<dbReference type="SMART" id="SM00060">
    <property type="entry name" value="FN3"/>
    <property type="match status" value="2"/>
</dbReference>
<evidence type="ECO:0000256" key="1">
    <source>
        <dbReference type="ARBA" id="ARBA00023295"/>
    </source>
</evidence>
<keyword evidence="6" id="KW-1185">Reference proteome</keyword>
<dbReference type="Pfam" id="PF00041">
    <property type="entry name" value="fn3"/>
    <property type="match status" value="1"/>
</dbReference>
<feature type="signal peptide" evidence="3">
    <location>
        <begin position="1"/>
        <end position="24"/>
    </location>
</feature>
<keyword evidence="1" id="KW-0378">Hydrolase</keyword>
<dbReference type="InterPro" id="IPR050713">
    <property type="entry name" value="RTP_Phos/Ushers"/>
</dbReference>
<gene>
    <name evidence="5" type="ORF">C1I92_17055</name>
</gene>
<feature type="chain" id="PRO_5038620674" description="Fibronectin type-III domain-containing protein" evidence="3">
    <location>
        <begin position="25"/>
        <end position="223"/>
    </location>
</feature>
<evidence type="ECO:0000256" key="3">
    <source>
        <dbReference type="SAM" id="SignalP"/>
    </source>
</evidence>
<evidence type="ECO:0000259" key="4">
    <source>
        <dbReference type="PROSITE" id="PS50853"/>
    </source>
</evidence>
<sequence>MSTTTRRRMITGAISAMVTLAALAAPAIPAAAAGDTSPPTVPANVRVANLWGTAVEVAWDPSTDDSANPSYPYYEIMIDTPDPWTATTARPTRTQRFDGLGAGVRYTVSVRAVDGSGNRSAWNSVTFTTPGPNPPSPPPTNLRAVLVNGVVDAIAWDAPLGQEGGSNSATIYSGPNVVAVATGGRISVRELLFEWCLEPGQYTFTVQADAGHSQPLTVTLPSL</sequence>
<protein>
    <recommendedName>
        <fullName evidence="4">Fibronectin type-III domain-containing protein</fullName>
    </recommendedName>
</protein>
<keyword evidence="1" id="KW-0326">Glycosidase</keyword>
<dbReference type="SUPFAM" id="SSF49265">
    <property type="entry name" value="Fibronectin type III"/>
    <property type="match status" value="1"/>
</dbReference>
<dbReference type="InterPro" id="IPR006311">
    <property type="entry name" value="TAT_signal"/>
</dbReference>
<accession>A0A2W2C948</accession>
<keyword evidence="3" id="KW-0732">Signal</keyword>
<comment type="caution">
    <text evidence="5">The sequence shown here is derived from an EMBL/GenBank/DDBJ whole genome shotgun (WGS) entry which is preliminary data.</text>
</comment>
<dbReference type="GO" id="GO:0000272">
    <property type="term" value="P:polysaccharide catabolic process"/>
    <property type="evidence" value="ECO:0007669"/>
    <property type="project" value="UniProtKB-KW"/>
</dbReference>
<dbReference type="EMBL" id="POTW01000040">
    <property type="protein sequence ID" value="PZF82336.1"/>
    <property type="molecule type" value="Genomic_DNA"/>
</dbReference>
<dbReference type="PROSITE" id="PS51318">
    <property type="entry name" value="TAT"/>
    <property type="match status" value="1"/>
</dbReference>
<dbReference type="Gene3D" id="2.60.40.10">
    <property type="entry name" value="Immunoglobulins"/>
    <property type="match status" value="1"/>
</dbReference>